<gene>
    <name evidence="2" type="ORF">DAQ1742_00460</name>
</gene>
<feature type="compositionally biased region" description="Basic residues" evidence="1">
    <location>
        <begin position="69"/>
        <end position="81"/>
    </location>
</feature>
<evidence type="ECO:0000313" key="2">
    <source>
        <dbReference type="EMBL" id="SLM61561.1"/>
    </source>
</evidence>
<reference evidence="2 3" key="1">
    <citation type="submission" date="2016-09" db="EMBL/GenBank/DDBJ databases">
        <authorList>
            <person name="Reverchon S."/>
            <person name="Nasser W."/>
            <person name="Leonard S."/>
            <person name="Brochier C."/>
            <person name="Duprey A."/>
        </authorList>
    </citation>
    <scope>NUCLEOTIDE SEQUENCE [LARGE SCALE GENOMIC DNA]</scope>
    <source>
        <strain evidence="2 3">174/2</strain>
    </source>
</reference>
<name>A0A375A6D2_9GAMM</name>
<dbReference type="Proteomes" id="UP000294820">
    <property type="component" value="Chromosome 1"/>
</dbReference>
<dbReference type="EMBL" id="LT615367">
    <property type="protein sequence ID" value="SLM61561.1"/>
    <property type="molecule type" value="Genomic_DNA"/>
</dbReference>
<dbReference type="AlphaFoldDB" id="A0A375A6D2"/>
<accession>A0A375A6D2</accession>
<organism evidence="2 3">
    <name type="scientific">Dickeya aquatica</name>
    <dbReference type="NCBI Taxonomy" id="1401087"/>
    <lineage>
        <taxon>Bacteria</taxon>
        <taxon>Pseudomonadati</taxon>
        <taxon>Pseudomonadota</taxon>
        <taxon>Gammaproteobacteria</taxon>
        <taxon>Enterobacterales</taxon>
        <taxon>Pectobacteriaceae</taxon>
        <taxon>Dickeya</taxon>
    </lineage>
</organism>
<sequence>MQNKDLLRGYFADPKAKKGITPSQKRYFRWCDQLRHPPECGFTAVILSTCVCKTIAANQPWLINRQKHGRELKKNRIKKQGHGSDTKPVGSHRPRLYRK</sequence>
<feature type="compositionally biased region" description="Basic residues" evidence="1">
    <location>
        <begin position="90"/>
        <end position="99"/>
    </location>
</feature>
<proteinExistence type="predicted"/>
<feature type="region of interest" description="Disordered" evidence="1">
    <location>
        <begin position="69"/>
        <end position="99"/>
    </location>
</feature>
<evidence type="ECO:0000313" key="3">
    <source>
        <dbReference type="Proteomes" id="UP000294820"/>
    </source>
</evidence>
<keyword evidence="3" id="KW-1185">Reference proteome</keyword>
<protein>
    <submittedName>
        <fullName evidence="2">Uncharacterized protein</fullName>
    </submittedName>
</protein>
<dbReference type="KEGG" id="daq:DAQ1742_00460"/>
<evidence type="ECO:0000256" key="1">
    <source>
        <dbReference type="SAM" id="MobiDB-lite"/>
    </source>
</evidence>